<dbReference type="Proteomes" id="UP000037510">
    <property type="component" value="Unassembled WGS sequence"/>
</dbReference>
<reference evidence="1 2" key="1">
    <citation type="journal article" date="2015" name="Genome Biol. Evol.">
        <title>The genome of winter moth (Operophtera brumata) provides a genomic perspective on sexual dimorphism and phenology.</title>
        <authorList>
            <person name="Derks M.F."/>
            <person name="Smit S."/>
            <person name="Salis L."/>
            <person name="Schijlen E."/>
            <person name="Bossers A."/>
            <person name="Mateman C."/>
            <person name="Pijl A.S."/>
            <person name="de Ridder D."/>
            <person name="Groenen M.A."/>
            <person name="Visser M.E."/>
            <person name="Megens H.J."/>
        </authorList>
    </citation>
    <scope>NUCLEOTIDE SEQUENCE [LARGE SCALE GENOMIC DNA]</scope>
    <source>
        <strain evidence="1">WM2013NL</strain>
        <tissue evidence="1">Head and thorax</tissue>
    </source>
</reference>
<accession>A0A0L7LT98</accession>
<keyword evidence="1" id="KW-0808">Transferase</keyword>
<keyword evidence="1" id="KW-0255">Endonuclease</keyword>
<evidence type="ECO:0000313" key="1">
    <source>
        <dbReference type="EMBL" id="KOB78680.1"/>
    </source>
</evidence>
<keyword evidence="1" id="KW-0540">Nuclease</keyword>
<name>A0A0L7LT98_OPEBR</name>
<keyword evidence="1" id="KW-0548">Nucleotidyltransferase</keyword>
<dbReference type="GO" id="GO:0004519">
    <property type="term" value="F:endonuclease activity"/>
    <property type="evidence" value="ECO:0007669"/>
    <property type="project" value="UniProtKB-KW"/>
</dbReference>
<keyword evidence="1" id="KW-0378">Hydrolase</keyword>
<gene>
    <name evidence="1" type="ORF">OBRU01_01642</name>
</gene>
<protein>
    <submittedName>
        <fullName evidence="1">Endonuclease-reverse transcriptase</fullName>
    </submittedName>
</protein>
<sequence>MEGDPSITHYKIVELGIFDEQNGIIHLLFESSDLRDYVLHTTVEGFVRGNFTPTSPSERPCHEEPYFLPKHRPERSKHLKKHNEFRTKSDSVSRNNVYTNSDSMYINSDGVYTNSDSVYFRPKNLKSRGERSLRVGKSVRFRRRFLPARVVAGPLEERSAVVLQWAMDDVHLDKEEASVVFR</sequence>
<keyword evidence="2" id="KW-1185">Reference proteome</keyword>
<evidence type="ECO:0000313" key="2">
    <source>
        <dbReference type="Proteomes" id="UP000037510"/>
    </source>
</evidence>
<dbReference type="EMBL" id="JTDY01000134">
    <property type="protein sequence ID" value="KOB78680.1"/>
    <property type="molecule type" value="Genomic_DNA"/>
</dbReference>
<proteinExistence type="predicted"/>
<dbReference type="AlphaFoldDB" id="A0A0L7LT98"/>
<comment type="caution">
    <text evidence="1">The sequence shown here is derived from an EMBL/GenBank/DDBJ whole genome shotgun (WGS) entry which is preliminary data.</text>
</comment>
<organism evidence="1 2">
    <name type="scientific">Operophtera brumata</name>
    <name type="common">Winter moth</name>
    <name type="synonym">Phalaena brumata</name>
    <dbReference type="NCBI Taxonomy" id="104452"/>
    <lineage>
        <taxon>Eukaryota</taxon>
        <taxon>Metazoa</taxon>
        <taxon>Ecdysozoa</taxon>
        <taxon>Arthropoda</taxon>
        <taxon>Hexapoda</taxon>
        <taxon>Insecta</taxon>
        <taxon>Pterygota</taxon>
        <taxon>Neoptera</taxon>
        <taxon>Endopterygota</taxon>
        <taxon>Lepidoptera</taxon>
        <taxon>Glossata</taxon>
        <taxon>Ditrysia</taxon>
        <taxon>Geometroidea</taxon>
        <taxon>Geometridae</taxon>
        <taxon>Larentiinae</taxon>
        <taxon>Operophtera</taxon>
    </lineage>
</organism>
<keyword evidence="1" id="KW-0695">RNA-directed DNA polymerase</keyword>
<dbReference type="GO" id="GO:0003964">
    <property type="term" value="F:RNA-directed DNA polymerase activity"/>
    <property type="evidence" value="ECO:0007669"/>
    <property type="project" value="UniProtKB-KW"/>
</dbReference>